<proteinExistence type="predicted"/>
<reference evidence="3 4" key="1">
    <citation type="submission" date="2021-05" db="EMBL/GenBank/DDBJ databases">
        <title>Complete genome of Nocardioides aquaticus KCTC 9944T isolated from meromictic and hypersaline Ekho Lake, Antarctica.</title>
        <authorList>
            <person name="Hwang K."/>
            <person name="Kim K.M."/>
            <person name="Choe H."/>
        </authorList>
    </citation>
    <scope>NUCLEOTIDE SEQUENCE [LARGE SCALE GENOMIC DNA]</scope>
    <source>
        <strain evidence="3 4">KCTC 9944</strain>
    </source>
</reference>
<evidence type="ECO:0000313" key="3">
    <source>
        <dbReference type="EMBL" id="QVT81135.1"/>
    </source>
</evidence>
<keyword evidence="4" id="KW-1185">Reference proteome</keyword>
<evidence type="ECO:0000256" key="1">
    <source>
        <dbReference type="SAM" id="MobiDB-lite"/>
    </source>
</evidence>
<feature type="region of interest" description="Disordered" evidence="1">
    <location>
        <begin position="1"/>
        <end position="57"/>
    </location>
</feature>
<evidence type="ECO:0000313" key="4">
    <source>
        <dbReference type="Proteomes" id="UP000679307"/>
    </source>
</evidence>
<keyword evidence="2" id="KW-0472">Membrane</keyword>
<accession>A0ABX8EKS4</accession>
<organism evidence="3 4">
    <name type="scientific">Nocardioides aquaticus</name>
    <dbReference type="NCBI Taxonomy" id="160826"/>
    <lineage>
        <taxon>Bacteria</taxon>
        <taxon>Bacillati</taxon>
        <taxon>Actinomycetota</taxon>
        <taxon>Actinomycetes</taxon>
        <taxon>Propionibacteriales</taxon>
        <taxon>Nocardioidaceae</taxon>
        <taxon>Nocardioides</taxon>
    </lineage>
</organism>
<keyword evidence="2" id="KW-0812">Transmembrane</keyword>
<dbReference type="EMBL" id="CP075371">
    <property type="protein sequence ID" value="QVT81135.1"/>
    <property type="molecule type" value="Genomic_DNA"/>
</dbReference>
<dbReference type="Proteomes" id="UP000679307">
    <property type="component" value="Chromosome"/>
</dbReference>
<evidence type="ECO:0008006" key="5">
    <source>
        <dbReference type="Google" id="ProtNLM"/>
    </source>
</evidence>
<evidence type="ECO:0000256" key="2">
    <source>
        <dbReference type="SAM" id="Phobius"/>
    </source>
</evidence>
<gene>
    <name evidence="3" type="ORF">ENKNEFLB_03543</name>
</gene>
<feature type="transmembrane region" description="Helical" evidence="2">
    <location>
        <begin position="64"/>
        <end position="86"/>
    </location>
</feature>
<protein>
    <recommendedName>
        <fullName evidence="5">DUF4179 domain-containing protein</fullName>
    </recommendedName>
</protein>
<feature type="compositionally biased region" description="Basic and acidic residues" evidence="1">
    <location>
        <begin position="18"/>
        <end position="38"/>
    </location>
</feature>
<sequence>MKSHKDTQITRALQDLDAADHSLDEAQRARAARTREEIVASGPVEPTRTSPPHRAPRRRATRPLLVGGVLAAVAAVAAVVAGPVLVRGDEAFASWSPTPVELRGPARAAAVDACLALQSEGTAGLGVEPAAEPVTLVAEERGGWTYVLFRVAGLSQPELEGSCLMPEDLVRNPEPGEGGFFGGLSGADDTAGPARGRTAVREDEYGVGSVGDDMFARVEGQAGADVARIEVITPGGLKVEASVDEGHWAAWWPVDNDELGATEMLTYEVTLRDGTVTG</sequence>
<name>A0ABX8EKS4_9ACTN</name>
<keyword evidence="2" id="KW-1133">Transmembrane helix</keyword>